<dbReference type="PIRSF" id="PIRSF006386">
    <property type="entry name" value="HCCAis_GSTk"/>
    <property type="match status" value="1"/>
</dbReference>
<dbReference type="RefSeq" id="WP_183396627.1">
    <property type="nucleotide sequence ID" value="NZ_JACIDR010000008.1"/>
</dbReference>
<dbReference type="InterPro" id="IPR014440">
    <property type="entry name" value="HCCAis_GSTk"/>
</dbReference>
<dbReference type="InterPro" id="IPR044087">
    <property type="entry name" value="NahD-like"/>
</dbReference>
<dbReference type="EMBL" id="JACIDR010000008">
    <property type="protein sequence ID" value="MBB3974770.1"/>
    <property type="molecule type" value="Genomic_DNA"/>
</dbReference>
<dbReference type="PANTHER" id="PTHR42943">
    <property type="entry name" value="GLUTATHIONE S-TRANSFERASE KAPPA"/>
    <property type="match status" value="1"/>
</dbReference>
<dbReference type="AlphaFoldDB" id="A0A7W6D146"/>
<dbReference type="InterPro" id="IPR001853">
    <property type="entry name" value="DSBA-like_thioredoxin_dom"/>
</dbReference>
<dbReference type="GO" id="GO:0006749">
    <property type="term" value="P:glutathione metabolic process"/>
    <property type="evidence" value="ECO:0007669"/>
    <property type="project" value="TreeGrafter"/>
</dbReference>
<reference evidence="4 5" key="1">
    <citation type="submission" date="2020-08" db="EMBL/GenBank/DDBJ databases">
        <title>Genomic Encyclopedia of Type Strains, Phase IV (KMG-IV): sequencing the most valuable type-strain genomes for metagenomic binning, comparative biology and taxonomic classification.</title>
        <authorList>
            <person name="Goeker M."/>
        </authorList>
    </citation>
    <scope>NUCLEOTIDE SEQUENCE [LARGE SCALE GENOMIC DNA]</scope>
    <source>
        <strain evidence="4 5">DSM 25481</strain>
    </source>
</reference>
<comment type="catalytic activity">
    <reaction evidence="1">
        <text>2-hydroxychromene-2-carboxylate = (3E)-4-(2-hydroxyphenyl)-2-oxobut-3-enoate</text>
        <dbReference type="Rhea" id="RHEA:27401"/>
        <dbReference type="ChEBI" id="CHEBI:59350"/>
        <dbReference type="ChEBI" id="CHEBI:59353"/>
        <dbReference type="EC" id="5.99.1.4"/>
    </reaction>
</comment>
<organism evidence="4 5">
    <name type="scientific">Hansschlegelia beijingensis</name>
    <dbReference type="NCBI Taxonomy" id="1133344"/>
    <lineage>
        <taxon>Bacteria</taxon>
        <taxon>Pseudomonadati</taxon>
        <taxon>Pseudomonadota</taxon>
        <taxon>Alphaproteobacteria</taxon>
        <taxon>Hyphomicrobiales</taxon>
        <taxon>Methylopilaceae</taxon>
        <taxon>Hansschlegelia</taxon>
    </lineage>
</organism>
<dbReference type="GO" id="GO:0018845">
    <property type="term" value="F:2-hydroxychromene-2-carboxylate isomerase activity"/>
    <property type="evidence" value="ECO:0007669"/>
    <property type="project" value="UniProtKB-UniRule"/>
</dbReference>
<dbReference type="GO" id="GO:0004364">
    <property type="term" value="F:glutathione transferase activity"/>
    <property type="evidence" value="ECO:0007669"/>
    <property type="project" value="TreeGrafter"/>
</dbReference>
<dbReference type="EC" id="5.99.1.4" evidence="1"/>
<feature type="domain" description="DSBA-like thioredoxin" evidence="3">
    <location>
        <begin position="5"/>
        <end position="196"/>
    </location>
</feature>
<proteinExistence type="inferred from homology"/>
<dbReference type="GO" id="GO:0004602">
    <property type="term" value="F:glutathione peroxidase activity"/>
    <property type="evidence" value="ECO:0007669"/>
    <property type="project" value="TreeGrafter"/>
</dbReference>
<feature type="active site" description="Nucleophile" evidence="2">
    <location>
        <position position="13"/>
    </location>
</feature>
<keyword evidence="5" id="KW-1185">Reference proteome</keyword>
<dbReference type="SUPFAM" id="SSF52833">
    <property type="entry name" value="Thioredoxin-like"/>
    <property type="match status" value="1"/>
</dbReference>
<accession>A0A7W6D146</accession>
<evidence type="ECO:0000259" key="3">
    <source>
        <dbReference type="Pfam" id="PF01323"/>
    </source>
</evidence>
<evidence type="ECO:0000313" key="5">
    <source>
        <dbReference type="Proteomes" id="UP000528964"/>
    </source>
</evidence>
<dbReference type="CDD" id="cd03022">
    <property type="entry name" value="DsbA_HCCA_Iso"/>
    <property type="match status" value="1"/>
</dbReference>
<keyword evidence="1 4" id="KW-0413">Isomerase</keyword>
<comment type="similarity">
    <text evidence="1">Belongs to the GST superfamily. NadH family.</text>
</comment>
<evidence type="ECO:0000256" key="2">
    <source>
        <dbReference type="PIRSR" id="PIRSR006386-1"/>
    </source>
</evidence>
<dbReference type="PANTHER" id="PTHR42943:SF2">
    <property type="entry name" value="GLUTATHIONE S-TRANSFERASE KAPPA 1"/>
    <property type="match status" value="1"/>
</dbReference>
<evidence type="ECO:0000313" key="4">
    <source>
        <dbReference type="EMBL" id="MBB3974770.1"/>
    </source>
</evidence>
<dbReference type="Proteomes" id="UP000528964">
    <property type="component" value="Unassembled WGS sequence"/>
</dbReference>
<gene>
    <name evidence="4" type="ORF">GGR24_003459</name>
</gene>
<dbReference type="InterPro" id="IPR051924">
    <property type="entry name" value="GST_Kappa/NadH"/>
</dbReference>
<dbReference type="InterPro" id="IPR036249">
    <property type="entry name" value="Thioredoxin-like_sf"/>
</dbReference>
<sequence>MPRSLDVFFSIASPWSHLGHAPLMELAARHSLALRWRPMALPPLFAATGGVPLPKRSPQRQRYRFVELQRWAQKRGRNLNLRPKHWPFDARLADSVALALIGLREDPAGFIGAAMRGVWEEDRDLTDPAILHELLVANGLEADSALAAAPSEPVAAAYEANRIEAERIGVFGAPAYVLDGEVFWGQDRLDLLDEALVSGRPPFVADF</sequence>
<comment type="caution">
    <text evidence="4">The sequence shown here is derived from an EMBL/GenBank/DDBJ whole genome shotgun (WGS) entry which is preliminary data.</text>
</comment>
<evidence type="ECO:0000256" key="1">
    <source>
        <dbReference type="PIRNR" id="PIRNR006386"/>
    </source>
</evidence>
<dbReference type="Gene3D" id="3.40.30.10">
    <property type="entry name" value="Glutaredoxin"/>
    <property type="match status" value="1"/>
</dbReference>
<name>A0A7W6D146_9HYPH</name>
<dbReference type="GO" id="GO:1901170">
    <property type="term" value="P:naphthalene catabolic process"/>
    <property type="evidence" value="ECO:0007669"/>
    <property type="project" value="InterPro"/>
</dbReference>
<dbReference type="Pfam" id="PF01323">
    <property type="entry name" value="DSBA"/>
    <property type="match status" value="1"/>
</dbReference>
<protein>
    <recommendedName>
        <fullName evidence="1">2-hydroxychromene-2-carboxylate isomerase</fullName>
        <ecNumber evidence="1">5.99.1.4</ecNumber>
    </recommendedName>
</protein>